<dbReference type="InterPro" id="IPR004302">
    <property type="entry name" value="Cellulose/chitin-bd_N"/>
</dbReference>
<protein>
    <recommendedName>
        <fullName evidence="1">Chitin-binding type-4 domain-containing protein</fullName>
    </recommendedName>
</protein>
<gene>
    <name evidence="2" type="ORF">X975_02112</name>
</gene>
<sequence>MEPPSRSSMWRFGYGTPKNYDDDGLYCGGIKTQWKQNGGKCGVCGDPWHISPPRPNEIGGKYGHGIIVRSYKTGQVIPVVVDITANHRGFFEFRVCPSKHEMNEVTQDCLDKHILKIRNKTSTRYYVEKHGKSRVILEVQLPRSLICKHCVFQWTYIAGNNWGKCKDGSHALGCGPQETFKACSDISIGEKSSALAQPVNTTLFQNTVKDKKKFPVFRPFVIRGTTFEEALDNIKKNPKLRWMLKPKKSNSQVLTSPS</sequence>
<dbReference type="EMBL" id="KK117008">
    <property type="protein sequence ID" value="KFM69291.1"/>
    <property type="molecule type" value="Genomic_DNA"/>
</dbReference>
<reference evidence="2 3" key="1">
    <citation type="submission" date="2013-11" db="EMBL/GenBank/DDBJ databases">
        <title>Genome sequencing of Stegodyphus mimosarum.</title>
        <authorList>
            <person name="Bechsgaard J."/>
        </authorList>
    </citation>
    <scope>NUCLEOTIDE SEQUENCE [LARGE SCALE GENOMIC DNA]</scope>
</reference>
<proteinExistence type="predicted"/>
<evidence type="ECO:0000313" key="2">
    <source>
        <dbReference type="EMBL" id="KFM69291.1"/>
    </source>
</evidence>
<evidence type="ECO:0000259" key="1">
    <source>
        <dbReference type="Pfam" id="PF03067"/>
    </source>
</evidence>
<keyword evidence="3" id="KW-1185">Reference proteome</keyword>
<evidence type="ECO:0000313" key="3">
    <source>
        <dbReference type="Proteomes" id="UP000054359"/>
    </source>
</evidence>
<dbReference type="PANTHER" id="PTHR21113">
    <property type="entry name" value="AGAP001705-PA"/>
    <property type="match status" value="1"/>
</dbReference>
<feature type="non-terminal residue" evidence="2">
    <location>
        <position position="258"/>
    </location>
</feature>
<accession>A0A087TW02</accession>
<name>A0A087TW02_STEMI</name>
<dbReference type="Pfam" id="PF03067">
    <property type="entry name" value="LPMO_10"/>
    <property type="match status" value="1"/>
</dbReference>
<dbReference type="PANTHER" id="PTHR21113:SF4">
    <property type="entry name" value="CHITIN-BINDING TYPE-4 DOMAIN-CONTAINING PROTEIN"/>
    <property type="match status" value="1"/>
</dbReference>
<dbReference type="OMA" id="TAWRFGF"/>
<feature type="domain" description="Chitin-binding type-4" evidence="1">
    <location>
        <begin position="1"/>
        <end position="186"/>
    </location>
</feature>
<dbReference type="Proteomes" id="UP000054359">
    <property type="component" value="Unassembled WGS sequence"/>
</dbReference>
<dbReference type="OrthoDB" id="64893at2759"/>
<organism evidence="2 3">
    <name type="scientific">Stegodyphus mimosarum</name>
    <name type="common">African social velvet spider</name>
    <dbReference type="NCBI Taxonomy" id="407821"/>
    <lineage>
        <taxon>Eukaryota</taxon>
        <taxon>Metazoa</taxon>
        <taxon>Ecdysozoa</taxon>
        <taxon>Arthropoda</taxon>
        <taxon>Chelicerata</taxon>
        <taxon>Arachnida</taxon>
        <taxon>Araneae</taxon>
        <taxon>Araneomorphae</taxon>
        <taxon>Entelegynae</taxon>
        <taxon>Eresoidea</taxon>
        <taxon>Eresidae</taxon>
        <taxon>Stegodyphus</taxon>
    </lineage>
</organism>
<dbReference type="AlphaFoldDB" id="A0A087TW02"/>